<dbReference type="PROSITE" id="PS50850">
    <property type="entry name" value="MFS"/>
    <property type="match status" value="1"/>
</dbReference>
<feature type="transmembrane region" description="Helical" evidence="4">
    <location>
        <begin position="323"/>
        <end position="343"/>
    </location>
</feature>
<evidence type="ECO:0000313" key="6">
    <source>
        <dbReference type="EMBL" id="MFD1783298.1"/>
    </source>
</evidence>
<feature type="domain" description="Major facilitator superfamily (MFS) profile" evidence="5">
    <location>
        <begin position="19"/>
        <end position="396"/>
    </location>
</feature>
<dbReference type="SUPFAM" id="SSF103473">
    <property type="entry name" value="MFS general substrate transporter"/>
    <property type="match status" value="1"/>
</dbReference>
<feature type="transmembrane region" description="Helical" evidence="4">
    <location>
        <begin position="54"/>
        <end position="75"/>
    </location>
</feature>
<evidence type="ECO:0000259" key="5">
    <source>
        <dbReference type="PROSITE" id="PS50850"/>
    </source>
</evidence>
<dbReference type="InterPro" id="IPR011701">
    <property type="entry name" value="MFS"/>
</dbReference>
<dbReference type="RefSeq" id="WP_377284441.1">
    <property type="nucleotide sequence ID" value="NZ_JBHRSI010000015.1"/>
</dbReference>
<evidence type="ECO:0000256" key="2">
    <source>
        <dbReference type="ARBA" id="ARBA00022989"/>
    </source>
</evidence>
<evidence type="ECO:0000313" key="7">
    <source>
        <dbReference type="Proteomes" id="UP001597237"/>
    </source>
</evidence>
<feature type="transmembrane region" description="Helical" evidence="4">
    <location>
        <begin position="144"/>
        <end position="166"/>
    </location>
</feature>
<gene>
    <name evidence="6" type="ORF">ACFSC0_07820</name>
</gene>
<feature type="transmembrane region" description="Helical" evidence="4">
    <location>
        <begin position="374"/>
        <end position="392"/>
    </location>
</feature>
<proteinExistence type="predicted"/>
<feature type="transmembrane region" description="Helical" evidence="4">
    <location>
        <begin position="350"/>
        <end position="368"/>
    </location>
</feature>
<accession>A0ABW4N0E6</accession>
<keyword evidence="3 4" id="KW-0472">Membrane</keyword>
<evidence type="ECO:0000256" key="1">
    <source>
        <dbReference type="ARBA" id="ARBA00022692"/>
    </source>
</evidence>
<sequence>MGEPSSETDPSPPLRVRRAVATIGATQTIGYAGSFYLPAPLAGDMGPAVGASPAFVFLVFSGALLVTAFAGPAVGRLIDRRGGRAPLAAASVLFAVGGAALGLAQDPLQLGLAWAVIGAAMCLGLYDAAFAGLVGWYGQDARRAITGVTLIAGFASTIGWPLTAWLETQVGWRGACFAWAGANLLICLPLHLSLPKGRAVPGARQEGGESDAPAPERPLLTLVLLATAFALIAGISSAVSAHLPAMLTALGVGAAAALGAGALLGPAQVGARLAEFALVRRVHPLVSARVAIGLLPLSVAVLLLAGPPAAAAFAILYGAGNGLYTIVRGTLPLALFGAAGFGARAGMINLPGRLIGAVSPFLLAMGLAASPRLAVLGIGVCGLAAFAILLLLRRPRG</sequence>
<keyword evidence="7" id="KW-1185">Reference proteome</keyword>
<feature type="transmembrane region" description="Helical" evidence="4">
    <location>
        <begin position="87"/>
        <end position="105"/>
    </location>
</feature>
<protein>
    <submittedName>
        <fullName evidence="6">MFS transporter</fullName>
    </submittedName>
</protein>
<feature type="transmembrane region" description="Helical" evidence="4">
    <location>
        <begin position="172"/>
        <end position="194"/>
    </location>
</feature>
<organism evidence="6 7">
    <name type="scientific">Phenylobacterium terrae</name>
    <dbReference type="NCBI Taxonomy" id="2665495"/>
    <lineage>
        <taxon>Bacteria</taxon>
        <taxon>Pseudomonadati</taxon>
        <taxon>Pseudomonadota</taxon>
        <taxon>Alphaproteobacteria</taxon>
        <taxon>Caulobacterales</taxon>
        <taxon>Caulobacteraceae</taxon>
        <taxon>Phenylobacterium</taxon>
    </lineage>
</organism>
<comment type="caution">
    <text evidence="6">The sequence shown here is derived from an EMBL/GenBank/DDBJ whole genome shotgun (WGS) entry which is preliminary data.</text>
</comment>
<keyword evidence="1 4" id="KW-0812">Transmembrane</keyword>
<feature type="transmembrane region" description="Helical" evidence="4">
    <location>
        <begin position="290"/>
        <end position="317"/>
    </location>
</feature>
<dbReference type="Pfam" id="PF07690">
    <property type="entry name" value="MFS_1"/>
    <property type="match status" value="1"/>
</dbReference>
<evidence type="ECO:0000256" key="4">
    <source>
        <dbReference type="SAM" id="Phobius"/>
    </source>
</evidence>
<dbReference type="InterPro" id="IPR020846">
    <property type="entry name" value="MFS_dom"/>
</dbReference>
<dbReference type="EMBL" id="JBHUEY010000001">
    <property type="protein sequence ID" value="MFD1783298.1"/>
    <property type="molecule type" value="Genomic_DNA"/>
</dbReference>
<dbReference type="InterPro" id="IPR036259">
    <property type="entry name" value="MFS_trans_sf"/>
</dbReference>
<name>A0ABW4N0E6_9CAUL</name>
<dbReference type="Gene3D" id="1.20.1250.20">
    <property type="entry name" value="MFS general substrate transporter like domains"/>
    <property type="match status" value="1"/>
</dbReference>
<evidence type="ECO:0000256" key="3">
    <source>
        <dbReference type="ARBA" id="ARBA00023136"/>
    </source>
</evidence>
<dbReference type="Proteomes" id="UP001597237">
    <property type="component" value="Unassembled WGS sequence"/>
</dbReference>
<feature type="transmembrane region" description="Helical" evidence="4">
    <location>
        <begin position="245"/>
        <end position="269"/>
    </location>
</feature>
<feature type="transmembrane region" description="Helical" evidence="4">
    <location>
        <begin position="111"/>
        <end position="137"/>
    </location>
</feature>
<reference evidence="7" key="1">
    <citation type="journal article" date="2019" name="Int. J. Syst. Evol. Microbiol.">
        <title>The Global Catalogue of Microorganisms (GCM) 10K type strain sequencing project: providing services to taxonomists for standard genome sequencing and annotation.</title>
        <authorList>
            <consortium name="The Broad Institute Genomics Platform"/>
            <consortium name="The Broad Institute Genome Sequencing Center for Infectious Disease"/>
            <person name="Wu L."/>
            <person name="Ma J."/>
        </authorList>
    </citation>
    <scope>NUCLEOTIDE SEQUENCE [LARGE SCALE GENOMIC DNA]</scope>
    <source>
        <strain evidence="7">DFY28</strain>
    </source>
</reference>
<keyword evidence="2 4" id="KW-1133">Transmembrane helix</keyword>
<feature type="transmembrane region" description="Helical" evidence="4">
    <location>
        <begin position="219"/>
        <end position="239"/>
    </location>
</feature>